<dbReference type="RefSeq" id="WP_116024495.1">
    <property type="nucleotide sequence ID" value="NZ_QTTT01000001.1"/>
</dbReference>
<keyword evidence="2" id="KW-1185">Reference proteome</keyword>
<dbReference type="Proteomes" id="UP000256661">
    <property type="component" value="Unassembled WGS sequence"/>
</dbReference>
<dbReference type="AlphaFoldDB" id="A0A3D9ST69"/>
<gene>
    <name evidence="1" type="ORF">DFJ69_4649</name>
</gene>
<comment type="caution">
    <text evidence="1">The sequence shown here is derived from an EMBL/GenBank/DDBJ whole genome shotgun (WGS) entry which is preliminary data.</text>
</comment>
<accession>A0A3D9ST69</accession>
<dbReference type="OrthoDB" id="3467902at2"/>
<organism evidence="1 2">
    <name type="scientific">Thermomonospora umbrina</name>
    <dbReference type="NCBI Taxonomy" id="111806"/>
    <lineage>
        <taxon>Bacteria</taxon>
        <taxon>Bacillati</taxon>
        <taxon>Actinomycetota</taxon>
        <taxon>Actinomycetes</taxon>
        <taxon>Streptosporangiales</taxon>
        <taxon>Thermomonosporaceae</taxon>
        <taxon>Thermomonospora</taxon>
    </lineage>
</organism>
<dbReference type="EMBL" id="QTTT01000001">
    <property type="protein sequence ID" value="REE99142.1"/>
    <property type="molecule type" value="Genomic_DNA"/>
</dbReference>
<sequence>MAVVEAPGARGPRVELTPDLTARPVWRLLVRGVGLFLPEWRMSPSALRVGAPAAVDPPVYLDRSGFGLHLRARGRSRELAPDREIYVRGRDTQTYGIVIAGPSVVVGTRVVDGAALIRYARRLVFDELYDSSDNRTLPAAVRAVRSVEGAVLLDRTAGVGLCAEVDPVSGAVGCPLAVRFGGDAPNGHVHAYVVGSRPAQSVSSQT</sequence>
<evidence type="ECO:0000313" key="1">
    <source>
        <dbReference type="EMBL" id="REE99142.1"/>
    </source>
</evidence>
<proteinExistence type="predicted"/>
<protein>
    <submittedName>
        <fullName evidence="1">Uncharacterized protein</fullName>
    </submittedName>
</protein>
<reference evidence="1 2" key="1">
    <citation type="submission" date="2018-08" db="EMBL/GenBank/DDBJ databases">
        <title>Sequencing the genomes of 1000 actinobacteria strains.</title>
        <authorList>
            <person name="Klenk H.-P."/>
        </authorList>
    </citation>
    <scope>NUCLEOTIDE SEQUENCE [LARGE SCALE GENOMIC DNA]</scope>
    <source>
        <strain evidence="1 2">DSM 43927</strain>
    </source>
</reference>
<name>A0A3D9ST69_9ACTN</name>
<evidence type="ECO:0000313" key="2">
    <source>
        <dbReference type="Proteomes" id="UP000256661"/>
    </source>
</evidence>